<evidence type="ECO:0000313" key="2">
    <source>
        <dbReference type="EMBL" id="KAJ6793370.1"/>
    </source>
</evidence>
<evidence type="ECO:0000256" key="1">
    <source>
        <dbReference type="SAM" id="MobiDB-lite"/>
    </source>
</evidence>
<keyword evidence="3" id="KW-1185">Reference proteome</keyword>
<comment type="caution">
    <text evidence="2">The sequence shown here is derived from an EMBL/GenBank/DDBJ whole genome shotgun (WGS) entry which is preliminary data.</text>
</comment>
<sequence>MAPLRRVFTFVGDNIARTTALHDESQQHAAHSWRPTTLESSSPAAFIFSDDDESSFFSDVKFPRQLGLHSSSSEFRRRISTHMAIISDNDCAKFTLASNDRYPTTRSDHHSSFQATHPSLTTKNDDNGLATLLR</sequence>
<dbReference type="EMBL" id="JANAVB010043019">
    <property type="protein sequence ID" value="KAJ6793370.1"/>
    <property type="molecule type" value="Genomic_DNA"/>
</dbReference>
<name>A0AAX6DNJ6_IRIPA</name>
<accession>A0AAX6DNJ6</accession>
<gene>
    <name evidence="2" type="ORF">M6B38_236725</name>
</gene>
<dbReference type="Proteomes" id="UP001140949">
    <property type="component" value="Unassembled WGS sequence"/>
</dbReference>
<proteinExistence type="predicted"/>
<dbReference type="AlphaFoldDB" id="A0AAX6DNJ6"/>
<organism evidence="2 3">
    <name type="scientific">Iris pallida</name>
    <name type="common">Sweet iris</name>
    <dbReference type="NCBI Taxonomy" id="29817"/>
    <lineage>
        <taxon>Eukaryota</taxon>
        <taxon>Viridiplantae</taxon>
        <taxon>Streptophyta</taxon>
        <taxon>Embryophyta</taxon>
        <taxon>Tracheophyta</taxon>
        <taxon>Spermatophyta</taxon>
        <taxon>Magnoliopsida</taxon>
        <taxon>Liliopsida</taxon>
        <taxon>Asparagales</taxon>
        <taxon>Iridaceae</taxon>
        <taxon>Iridoideae</taxon>
        <taxon>Irideae</taxon>
        <taxon>Iris</taxon>
    </lineage>
</organism>
<reference evidence="2" key="1">
    <citation type="journal article" date="2023" name="GigaByte">
        <title>Genome assembly of the bearded iris, Iris pallida Lam.</title>
        <authorList>
            <person name="Bruccoleri R.E."/>
            <person name="Oakeley E.J."/>
            <person name="Faust A.M.E."/>
            <person name="Altorfer M."/>
            <person name="Dessus-Babus S."/>
            <person name="Burckhardt D."/>
            <person name="Oertli M."/>
            <person name="Naumann U."/>
            <person name="Petersen F."/>
            <person name="Wong J."/>
        </authorList>
    </citation>
    <scope>NUCLEOTIDE SEQUENCE</scope>
    <source>
        <strain evidence="2">GSM-AAB239-AS_SAM_17_03QT</strain>
    </source>
</reference>
<reference evidence="2" key="2">
    <citation type="submission" date="2023-04" db="EMBL/GenBank/DDBJ databases">
        <authorList>
            <person name="Bruccoleri R.E."/>
            <person name="Oakeley E.J."/>
            <person name="Faust A.-M."/>
            <person name="Dessus-Babus S."/>
            <person name="Altorfer M."/>
            <person name="Burckhardt D."/>
            <person name="Oertli M."/>
            <person name="Naumann U."/>
            <person name="Petersen F."/>
            <person name="Wong J."/>
        </authorList>
    </citation>
    <scope>NUCLEOTIDE SEQUENCE</scope>
    <source>
        <strain evidence="2">GSM-AAB239-AS_SAM_17_03QT</strain>
        <tissue evidence="2">Leaf</tissue>
    </source>
</reference>
<evidence type="ECO:0000313" key="3">
    <source>
        <dbReference type="Proteomes" id="UP001140949"/>
    </source>
</evidence>
<feature type="region of interest" description="Disordered" evidence="1">
    <location>
        <begin position="103"/>
        <end position="127"/>
    </location>
</feature>
<feature type="compositionally biased region" description="Polar residues" evidence="1">
    <location>
        <begin position="112"/>
        <end position="122"/>
    </location>
</feature>
<protein>
    <submittedName>
        <fullName evidence="2">Uncharacterized protein</fullName>
    </submittedName>
</protein>